<dbReference type="AlphaFoldDB" id="K1R5I5"/>
<name>K1R5I5_MAGGI</name>
<organism evidence="1">
    <name type="scientific">Magallana gigas</name>
    <name type="common">Pacific oyster</name>
    <name type="synonym">Crassostrea gigas</name>
    <dbReference type="NCBI Taxonomy" id="29159"/>
    <lineage>
        <taxon>Eukaryota</taxon>
        <taxon>Metazoa</taxon>
        <taxon>Spiralia</taxon>
        <taxon>Lophotrochozoa</taxon>
        <taxon>Mollusca</taxon>
        <taxon>Bivalvia</taxon>
        <taxon>Autobranchia</taxon>
        <taxon>Pteriomorphia</taxon>
        <taxon>Ostreida</taxon>
        <taxon>Ostreoidea</taxon>
        <taxon>Ostreidae</taxon>
        <taxon>Magallana</taxon>
    </lineage>
</organism>
<evidence type="ECO:0000313" key="1">
    <source>
        <dbReference type="EMBL" id="EKC29201.1"/>
    </source>
</evidence>
<proteinExistence type="predicted"/>
<sequence length="68" mass="7775">MPHLIIPMRDSGMMCCWNSTSNLVSHPTTPHLPKEYENTVQSRRPCHALLHHDPLLGGRTLPLEFKCQ</sequence>
<accession>K1R5I5</accession>
<dbReference type="HOGENOM" id="CLU_2796435_0_0_1"/>
<protein>
    <submittedName>
        <fullName evidence="1">Uncharacterized protein</fullName>
    </submittedName>
</protein>
<dbReference type="InParanoid" id="K1R5I5"/>
<gene>
    <name evidence="1" type="ORF">CGI_10015474</name>
</gene>
<dbReference type="EMBL" id="JH817220">
    <property type="protein sequence ID" value="EKC29201.1"/>
    <property type="molecule type" value="Genomic_DNA"/>
</dbReference>
<reference evidence="1" key="1">
    <citation type="journal article" date="2012" name="Nature">
        <title>The oyster genome reveals stress adaptation and complexity of shell formation.</title>
        <authorList>
            <person name="Zhang G."/>
            <person name="Fang X."/>
            <person name="Guo X."/>
            <person name="Li L."/>
            <person name="Luo R."/>
            <person name="Xu F."/>
            <person name="Yang P."/>
            <person name="Zhang L."/>
            <person name="Wang X."/>
            <person name="Qi H."/>
            <person name="Xiong Z."/>
            <person name="Que H."/>
            <person name="Xie Y."/>
            <person name="Holland P.W."/>
            <person name="Paps J."/>
            <person name="Zhu Y."/>
            <person name="Wu F."/>
            <person name="Chen Y."/>
            <person name="Wang J."/>
            <person name="Peng C."/>
            <person name="Meng J."/>
            <person name="Yang L."/>
            <person name="Liu J."/>
            <person name="Wen B."/>
            <person name="Zhang N."/>
            <person name="Huang Z."/>
            <person name="Zhu Q."/>
            <person name="Feng Y."/>
            <person name="Mount A."/>
            <person name="Hedgecock D."/>
            <person name="Xu Z."/>
            <person name="Liu Y."/>
            <person name="Domazet-Loso T."/>
            <person name="Du Y."/>
            <person name="Sun X."/>
            <person name="Zhang S."/>
            <person name="Liu B."/>
            <person name="Cheng P."/>
            <person name="Jiang X."/>
            <person name="Li J."/>
            <person name="Fan D."/>
            <person name="Wang W."/>
            <person name="Fu W."/>
            <person name="Wang T."/>
            <person name="Wang B."/>
            <person name="Zhang J."/>
            <person name="Peng Z."/>
            <person name="Li Y."/>
            <person name="Li N."/>
            <person name="Wang J."/>
            <person name="Chen M."/>
            <person name="He Y."/>
            <person name="Tan F."/>
            <person name="Song X."/>
            <person name="Zheng Q."/>
            <person name="Huang R."/>
            <person name="Yang H."/>
            <person name="Du X."/>
            <person name="Chen L."/>
            <person name="Yang M."/>
            <person name="Gaffney P.M."/>
            <person name="Wang S."/>
            <person name="Luo L."/>
            <person name="She Z."/>
            <person name="Ming Y."/>
            <person name="Huang W."/>
            <person name="Zhang S."/>
            <person name="Huang B."/>
            <person name="Zhang Y."/>
            <person name="Qu T."/>
            <person name="Ni P."/>
            <person name="Miao G."/>
            <person name="Wang J."/>
            <person name="Wang Q."/>
            <person name="Steinberg C.E."/>
            <person name="Wang H."/>
            <person name="Li N."/>
            <person name="Qian L."/>
            <person name="Zhang G."/>
            <person name="Li Y."/>
            <person name="Yang H."/>
            <person name="Liu X."/>
            <person name="Wang J."/>
            <person name="Yin Y."/>
            <person name="Wang J."/>
        </authorList>
    </citation>
    <scope>NUCLEOTIDE SEQUENCE [LARGE SCALE GENOMIC DNA]</scope>
    <source>
        <strain evidence="1">05x7-T-G4-1.051#20</strain>
    </source>
</reference>